<evidence type="ECO:0000256" key="8">
    <source>
        <dbReference type="ARBA" id="ARBA00023136"/>
    </source>
</evidence>
<evidence type="ECO:0000256" key="13">
    <source>
        <dbReference type="SAM" id="Phobius"/>
    </source>
</evidence>
<dbReference type="GO" id="GO:0005886">
    <property type="term" value="C:plasma membrane"/>
    <property type="evidence" value="ECO:0007669"/>
    <property type="project" value="UniProtKB-SubCell"/>
</dbReference>
<dbReference type="SMART" id="SM00918">
    <property type="entry name" value="Lig_chan-Glu_bd"/>
    <property type="match status" value="1"/>
</dbReference>
<reference evidence="15 16" key="1">
    <citation type="journal article" date="2018" name="Nat. Ecol. Evol.">
        <title>Genomic signatures of mitonuclear coevolution across populations of Tigriopus californicus.</title>
        <authorList>
            <person name="Barreto F.S."/>
            <person name="Watson E.T."/>
            <person name="Lima T.G."/>
            <person name="Willett C.S."/>
            <person name="Edmands S."/>
            <person name="Li W."/>
            <person name="Burton R.S."/>
        </authorList>
    </citation>
    <scope>NUCLEOTIDE SEQUENCE [LARGE SCALE GENOMIC DNA]</scope>
    <source>
        <strain evidence="15 16">San Diego</strain>
    </source>
</reference>
<keyword evidence="5 13" id="KW-0812">Transmembrane</keyword>
<organism evidence="15 16">
    <name type="scientific">Tigriopus californicus</name>
    <name type="common">Marine copepod</name>
    <dbReference type="NCBI Taxonomy" id="6832"/>
    <lineage>
        <taxon>Eukaryota</taxon>
        <taxon>Metazoa</taxon>
        <taxon>Ecdysozoa</taxon>
        <taxon>Arthropoda</taxon>
        <taxon>Crustacea</taxon>
        <taxon>Multicrustacea</taxon>
        <taxon>Hexanauplia</taxon>
        <taxon>Copepoda</taxon>
        <taxon>Harpacticoida</taxon>
        <taxon>Harpacticidae</taxon>
        <taxon>Tigriopus</taxon>
    </lineage>
</organism>
<evidence type="ECO:0000256" key="9">
    <source>
        <dbReference type="ARBA" id="ARBA00023170"/>
    </source>
</evidence>
<sequence>MVSAQVDLLESEVLSMRFGLVILFRDDDFKVSEAVNFVSDQLVFKTFVSDAEDVNDFNGTIVDLHPKSNLKPRYDDDPYAFRRRWLLADSDHNRRLVVKSGPTFDSKVYLLASQNTSISISEMYLVGSHTVPTQRVVEVWINGTNSKDYEYIWRRRYDLKGMKLKIGALNYPSMITVDHEDPTKATGFSAELLMILSKGMNFTFEYIQPERNVFGTNTEAEEWTGLAGLLVRNEVDISANLVPMTYERTDDMNFSRGITMEQSVFVYRDQYGTIIPLQRVFSSEVIAIFVTIFFVLMGIAVFISWLYRKGRFFHFYILEIVLITLASITNQGFQERLSVSSMRILLYTSLLLGLLFVQVLSARLASLVSVHMDYKPINTFEEVIDQKRNLYVLGQSSREEYFSKANCGSSAHEIWNNQMSLEDYFHPPNLTSLMDNAMADESGVLWVNPVVFKLWAFHHRKEACVLNIRRERRSIHQAFGVRKDWPYLPSLNYRILKAIETGLVSQLQEEWHHPQHLEPESYCPRREEEQKRVGIRDIKAYWYILCGGIGVGMVLFLGEYLGKKRQQYKAYRKYRKATKRRRDMDSTCDSILMETRLPGIEVEETQITFGDPVPNDERDLESRAYM</sequence>
<feature type="transmembrane region" description="Helical" evidence="13">
    <location>
        <begin position="345"/>
        <end position="365"/>
    </location>
</feature>
<evidence type="ECO:0000256" key="1">
    <source>
        <dbReference type="ARBA" id="ARBA00004651"/>
    </source>
</evidence>
<dbReference type="InterPro" id="IPR001320">
    <property type="entry name" value="Iontro_rcpt_C"/>
</dbReference>
<dbReference type="GO" id="GO:0015276">
    <property type="term" value="F:ligand-gated monoatomic ion channel activity"/>
    <property type="evidence" value="ECO:0007669"/>
    <property type="project" value="InterPro"/>
</dbReference>
<keyword evidence="4" id="KW-1003">Cell membrane</keyword>
<dbReference type="SUPFAM" id="SSF53850">
    <property type="entry name" value="Periplasmic binding protein-like II"/>
    <property type="match status" value="1"/>
</dbReference>
<feature type="transmembrane region" description="Helical" evidence="13">
    <location>
        <begin position="540"/>
        <end position="562"/>
    </location>
</feature>
<dbReference type="PANTHER" id="PTHR42643">
    <property type="entry name" value="IONOTROPIC RECEPTOR 20A-RELATED"/>
    <property type="match status" value="1"/>
</dbReference>
<keyword evidence="7" id="KW-0406">Ion transport</keyword>
<keyword evidence="3" id="KW-0813">Transport</keyword>
<name>A0A553N789_TIGCA</name>
<comment type="subcellular location">
    <subcellularLocation>
        <location evidence="1">Cell membrane</location>
        <topology evidence="1">Multi-pass membrane protein</topology>
    </subcellularLocation>
</comment>
<dbReference type="Pfam" id="PF10613">
    <property type="entry name" value="Lig_chan-Glu_bd"/>
    <property type="match status" value="1"/>
</dbReference>
<dbReference type="EMBL" id="VCGU01000459">
    <property type="protein sequence ID" value="TRY61305.1"/>
    <property type="molecule type" value="Genomic_DNA"/>
</dbReference>
<keyword evidence="16" id="KW-1185">Reference proteome</keyword>
<dbReference type="InterPro" id="IPR019594">
    <property type="entry name" value="Glu/Gly-bd"/>
</dbReference>
<evidence type="ECO:0000256" key="3">
    <source>
        <dbReference type="ARBA" id="ARBA00022448"/>
    </source>
</evidence>
<evidence type="ECO:0000256" key="7">
    <source>
        <dbReference type="ARBA" id="ARBA00023065"/>
    </source>
</evidence>
<keyword evidence="11" id="KW-1071">Ligand-gated ion channel</keyword>
<keyword evidence="8 13" id="KW-0472">Membrane</keyword>
<evidence type="ECO:0000256" key="12">
    <source>
        <dbReference type="ARBA" id="ARBA00023303"/>
    </source>
</evidence>
<dbReference type="PANTHER" id="PTHR42643:SF24">
    <property type="entry name" value="IONOTROPIC RECEPTOR 60A"/>
    <property type="match status" value="1"/>
</dbReference>
<evidence type="ECO:0000256" key="5">
    <source>
        <dbReference type="ARBA" id="ARBA00022692"/>
    </source>
</evidence>
<evidence type="ECO:0000259" key="14">
    <source>
        <dbReference type="SMART" id="SM00918"/>
    </source>
</evidence>
<keyword evidence="10" id="KW-0325">Glycoprotein</keyword>
<dbReference type="Gene3D" id="3.40.190.10">
    <property type="entry name" value="Periplasmic binding protein-like II"/>
    <property type="match status" value="1"/>
</dbReference>
<comment type="caution">
    <text evidence="15">The sequence shown here is derived from an EMBL/GenBank/DDBJ whole genome shotgun (WGS) entry which is preliminary data.</text>
</comment>
<keyword evidence="6 13" id="KW-1133">Transmembrane helix</keyword>
<dbReference type="AlphaFoldDB" id="A0A553N789"/>
<feature type="transmembrane region" description="Helical" evidence="13">
    <location>
        <begin position="313"/>
        <end position="333"/>
    </location>
</feature>
<evidence type="ECO:0000256" key="10">
    <source>
        <dbReference type="ARBA" id="ARBA00023180"/>
    </source>
</evidence>
<dbReference type="Gene3D" id="1.10.287.70">
    <property type="match status" value="1"/>
</dbReference>
<dbReference type="InterPro" id="IPR052192">
    <property type="entry name" value="Insect_Ionotropic_Sensory_Rcpt"/>
</dbReference>
<accession>A0A553N789</accession>
<evidence type="ECO:0000256" key="2">
    <source>
        <dbReference type="ARBA" id="ARBA00008685"/>
    </source>
</evidence>
<comment type="similarity">
    <text evidence="2">Belongs to the glutamate-gated ion channel (TC 1.A.10.1) family.</text>
</comment>
<dbReference type="Proteomes" id="UP000318571">
    <property type="component" value="Chromosome 8"/>
</dbReference>
<evidence type="ECO:0000256" key="6">
    <source>
        <dbReference type="ARBA" id="ARBA00022989"/>
    </source>
</evidence>
<proteinExistence type="inferred from homology"/>
<dbReference type="Pfam" id="PF00060">
    <property type="entry name" value="Lig_chan"/>
    <property type="match status" value="1"/>
</dbReference>
<gene>
    <name evidence="15" type="ORF">TCAL_14963</name>
</gene>
<dbReference type="GO" id="GO:0050906">
    <property type="term" value="P:detection of stimulus involved in sensory perception"/>
    <property type="evidence" value="ECO:0007669"/>
    <property type="project" value="UniProtKB-ARBA"/>
</dbReference>
<protein>
    <recommendedName>
        <fullName evidence="14">Ionotropic glutamate receptor L-glutamate and glycine-binding domain-containing protein</fullName>
    </recommendedName>
</protein>
<keyword evidence="12" id="KW-0407">Ion channel</keyword>
<feature type="transmembrane region" description="Helical" evidence="13">
    <location>
        <begin position="285"/>
        <end position="307"/>
    </location>
</feature>
<keyword evidence="9" id="KW-0675">Receptor</keyword>
<evidence type="ECO:0000313" key="15">
    <source>
        <dbReference type="EMBL" id="TRY61305.1"/>
    </source>
</evidence>
<evidence type="ECO:0000313" key="16">
    <source>
        <dbReference type="Proteomes" id="UP000318571"/>
    </source>
</evidence>
<evidence type="ECO:0000256" key="4">
    <source>
        <dbReference type="ARBA" id="ARBA00022475"/>
    </source>
</evidence>
<feature type="domain" description="Ionotropic glutamate receptor L-glutamate and glycine-binding" evidence="14">
    <location>
        <begin position="172"/>
        <end position="232"/>
    </location>
</feature>
<evidence type="ECO:0000256" key="11">
    <source>
        <dbReference type="ARBA" id="ARBA00023286"/>
    </source>
</evidence>